<organism evidence="1 2">
    <name type="scientific">Tulasnella calospora MUT 4182</name>
    <dbReference type="NCBI Taxonomy" id="1051891"/>
    <lineage>
        <taxon>Eukaryota</taxon>
        <taxon>Fungi</taxon>
        <taxon>Dikarya</taxon>
        <taxon>Basidiomycota</taxon>
        <taxon>Agaricomycotina</taxon>
        <taxon>Agaricomycetes</taxon>
        <taxon>Cantharellales</taxon>
        <taxon>Tulasnellaceae</taxon>
        <taxon>Tulasnella</taxon>
    </lineage>
</organism>
<keyword evidence="2" id="KW-1185">Reference proteome</keyword>
<reference evidence="2" key="2">
    <citation type="submission" date="2015-01" db="EMBL/GenBank/DDBJ databases">
        <title>Evolutionary Origins and Diversification of the Mycorrhizal Mutualists.</title>
        <authorList>
            <consortium name="DOE Joint Genome Institute"/>
            <consortium name="Mycorrhizal Genomics Consortium"/>
            <person name="Kohler A."/>
            <person name="Kuo A."/>
            <person name="Nagy L.G."/>
            <person name="Floudas D."/>
            <person name="Copeland A."/>
            <person name="Barry K.W."/>
            <person name="Cichocki N."/>
            <person name="Veneault-Fourrey C."/>
            <person name="LaButti K."/>
            <person name="Lindquist E.A."/>
            <person name="Lipzen A."/>
            <person name="Lundell T."/>
            <person name="Morin E."/>
            <person name="Murat C."/>
            <person name="Riley R."/>
            <person name="Ohm R."/>
            <person name="Sun H."/>
            <person name="Tunlid A."/>
            <person name="Henrissat B."/>
            <person name="Grigoriev I.V."/>
            <person name="Hibbett D.S."/>
            <person name="Martin F."/>
        </authorList>
    </citation>
    <scope>NUCLEOTIDE SEQUENCE [LARGE SCALE GENOMIC DNA]</scope>
    <source>
        <strain evidence="2">MUT 4182</strain>
    </source>
</reference>
<sequence>MSSIENRICKAQLLKGLFSSSGPSHSRQKTYYPSYNIKAKSLQAVNQDHILLERQNLVDQAIFQFHVEEAIDSMRST</sequence>
<proteinExistence type="predicted"/>
<dbReference type="EMBL" id="KN823153">
    <property type="protein sequence ID" value="KIO20985.1"/>
    <property type="molecule type" value="Genomic_DNA"/>
</dbReference>
<gene>
    <name evidence="1" type="ORF">M407DRAFT_29373</name>
</gene>
<name>A0A0C3PZK4_9AGAM</name>
<reference evidence="1 2" key="1">
    <citation type="submission" date="2014-04" db="EMBL/GenBank/DDBJ databases">
        <authorList>
            <consortium name="DOE Joint Genome Institute"/>
            <person name="Kuo A."/>
            <person name="Girlanda M."/>
            <person name="Perotto S."/>
            <person name="Kohler A."/>
            <person name="Nagy L.G."/>
            <person name="Floudas D."/>
            <person name="Copeland A."/>
            <person name="Barry K.W."/>
            <person name="Cichocki N."/>
            <person name="Veneault-Fourrey C."/>
            <person name="LaButti K."/>
            <person name="Lindquist E.A."/>
            <person name="Lipzen A."/>
            <person name="Lundell T."/>
            <person name="Morin E."/>
            <person name="Murat C."/>
            <person name="Sun H."/>
            <person name="Tunlid A."/>
            <person name="Henrissat B."/>
            <person name="Grigoriev I.V."/>
            <person name="Hibbett D.S."/>
            <person name="Martin F."/>
            <person name="Nordberg H.P."/>
            <person name="Cantor M.N."/>
            <person name="Hua S.X."/>
        </authorList>
    </citation>
    <scope>NUCLEOTIDE SEQUENCE [LARGE SCALE GENOMIC DNA]</scope>
    <source>
        <strain evidence="1 2">MUT 4182</strain>
    </source>
</reference>
<dbReference type="Proteomes" id="UP000054248">
    <property type="component" value="Unassembled WGS sequence"/>
</dbReference>
<accession>A0A0C3PZK4</accession>
<evidence type="ECO:0000313" key="2">
    <source>
        <dbReference type="Proteomes" id="UP000054248"/>
    </source>
</evidence>
<dbReference type="AlphaFoldDB" id="A0A0C3PZK4"/>
<dbReference type="HOGENOM" id="CLU_2639909_0_0_1"/>
<protein>
    <submittedName>
        <fullName evidence="1">Uncharacterized protein</fullName>
    </submittedName>
</protein>
<evidence type="ECO:0000313" key="1">
    <source>
        <dbReference type="EMBL" id="KIO20985.1"/>
    </source>
</evidence>